<evidence type="ECO:0000313" key="2">
    <source>
        <dbReference type="Proteomes" id="UP000187209"/>
    </source>
</evidence>
<organism evidence="1 2">
    <name type="scientific">Stentor coeruleus</name>
    <dbReference type="NCBI Taxonomy" id="5963"/>
    <lineage>
        <taxon>Eukaryota</taxon>
        <taxon>Sar</taxon>
        <taxon>Alveolata</taxon>
        <taxon>Ciliophora</taxon>
        <taxon>Postciliodesmatophora</taxon>
        <taxon>Heterotrichea</taxon>
        <taxon>Heterotrichida</taxon>
        <taxon>Stentoridae</taxon>
        <taxon>Stentor</taxon>
    </lineage>
</organism>
<proteinExistence type="predicted"/>
<keyword evidence="2" id="KW-1185">Reference proteome</keyword>
<dbReference type="EMBL" id="MPUH01000176">
    <property type="protein sequence ID" value="OMJ87474.1"/>
    <property type="molecule type" value="Genomic_DNA"/>
</dbReference>
<sequence length="312" mass="36383">MHFSKSVCSDGRKKIIRLKKKGVFRDLKIETERDFLLEGSEDVTNFLSPIGQNTVCAKITNGKILPYNVIGSYSVFSAQYEAETKNRFIRRLTNSNSIKQPKIRQSILHTKIDPKTRFNDVMKRINDACMRSEQEEKDKEKFLTETQLQKHRLLYQNIQKLEGKSTKSIESPDKFLLKTPTSSRNSSLFGLKKVRKESNSCFDLGNNLIWYMSLRKNQKSEHLDSYMCVGNEINGLYTKVKKPNPYFKAEKKLIDSMTEENYKDLEIIGVNKLALEVEAVKKVGYEYLRPELLSYNKTRCQDEIIIEHYDNF</sequence>
<dbReference type="OrthoDB" id="10263316at2759"/>
<name>A0A1R2CEM4_9CILI</name>
<accession>A0A1R2CEM4</accession>
<dbReference type="AlphaFoldDB" id="A0A1R2CEM4"/>
<reference evidence="1 2" key="1">
    <citation type="submission" date="2016-11" db="EMBL/GenBank/DDBJ databases">
        <title>The macronuclear genome of Stentor coeruleus: a giant cell with tiny introns.</title>
        <authorList>
            <person name="Slabodnick M."/>
            <person name="Ruby J.G."/>
            <person name="Reiff S.B."/>
            <person name="Swart E.C."/>
            <person name="Gosai S."/>
            <person name="Prabakaran S."/>
            <person name="Witkowska E."/>
            <person name="Larue G.E."/>
            <person name="Fisher S."/>
            <person name="Freeman R.M."/>
            <person name="Gunawardena J."/>
            <person name="Chu W."/>
            <person name="Stover N.A."/>
            <person name="Gregory B.D."/>
            <person name="Nowacki M."/>
            <person name="Derisi J."/>
            <person name="Roy S.W."/>
            <person name="Marshall W.F."/>
            <person name="Sood P."/>
        </authorList>
    </citation>
    <scope>NUCLEOTIDE SEQUENCE [LARGE SCALE GENOMIC DNA]</scope>
    <source>
        <strain evidence="1">WM001</strain>
    </source>
</reference>
<gene>
    <name evidence="1" type="ORF">SteCoe_10807</name>
</gene>
<evidence type="ECO:0000313" key="1">
    <source>
        <dbReference type="EMBL" id="OMJ87474.1"/>
    </source>
</evidence>
<protein>
    <submittedName>
        <fullName evidence="1">Uncharacterized protein</fullName>
    </submittedName>
</protein>
<comment type="caution">
    <text evidence="1">The sequence shown here is derived from an EMBL/GenBank/DDBJ whole genome shotgun (WGS) entry which is preliminary data.</text>
</comment>
<dbReference type="Proteomes" id="UP000187209">
    <property type="component" value="Unassembled WGS sequence"/>
</dbReference>